<feature type="modified residue" description="4-aspartylphosphate" evidence="11">
    <location>
        <position position="703"/>
    </location>
</feature>
<dbReference type="SUPFAM" id="SSF50341">
    <property type="entry name" value="CheW-like"/>
    <property type="match status" value="1"/>
</dbReference>
<protein>
    <recommendedName>
        <fullName evidence="3">Stage 0 sporulation protein A homolog</fullName>
        <ecNumber evidence="2">2.7.13.3</ecNumber>
    </recommendedName>
</protein>
<dbReference type="PROSITE" id="PS50851">
    <property type="entry name" value="CHEW"/>
    <property type="match status" value="1"/>
</dbReference>
<dbReference type="InterPro" id="IPR036890">
    <property type="entry name" value="HATPase_C_sf"/>
</dbReference>
<dbReference type="SMART" id="SM00448">
    <property type="entry name" value="REC"/>
    <property type="match status" value="1"/>
</dbReference>
<dbReference type="EMBL" id="WXEX01000011">
    <property type="protein sequence ID" value="MZP43969.1"/>
    <property type="molecule type" value="Genomic_DNA"/>
</dbReference>
<dbReference type="InterPro" id="IPR036641">
    <property type="entry name" value="HPT_dom_sf"/>
</dbReference>
<feature type="domain" description="CheW-like" evidence="15">
    <location>
        <begin position="498"/>
        <end position="636"/>
    </location>
</feature>
<dbReference type="Gene3D" id="3.30.565.10">
    <property type="entry name" value="Histidine kinase-like ATPase, C-terminal domain"/>
    <property type="match status" value="1"/>
</dbReference>
<dbReference type="SUPFAM" id="SSF55874">
    <property type="entry name" value="ATPase domain of HSP90 chaperone/DNA topoisomerase II/histidine kinase"/>
    <property type="match status" value="1"/>
</dbReference>
<dbReference type="Pfam" id="PF01584">
    <property type="entry name" value="CheW"/>
    <property type="match status" value="1"/>
</dbReference>
<dbReference type="PROSITE" id="PS50110">
    <property type="entry name" value="RESPONSE_REGULATORY"/>
    <property type="match status" value="1"/>
</dbReference>
<dbReference type="SMART" id="SM00260">
    <property type="entry name" value="CheW"/>
    <property type="match status" value="1"/>
</dbReference>
<accession>A0A845LHA8</accession>
<sequence>MRIGDDELRELFQIESTERLDRMEANLLRLEAAGADPSLLTELYRDAHSLKGAARLVEQREMEQLAHQMEDCFDQVKSGALPITPDLVTELEGSIDHLRQMAYRAVVGEAAPALSPDAPPSPSPTEQPDRAQDAPQDAPQDAGSDEPDKSPESAAATGFSGTSQMPPPLIETAISPEKQATGPATAESAPSREPESSDIARFETVRIATSRLDDLLQETGELTVVQRRIDDRTHQIEQLISTLEEAVITSSSLQRSAGKASSALGLSLFHGRFAQVIRDFSELHKLLLADSERLSFIANRLHDEVRDLRLMPLSILFGQFPRLVRDLARDQGKEIRLEISGDDILVDKLLLEQLKDPLVHLIRNAIDHGVERADRRREMGKPAQATIRLMASQTETHVCLEVADDGAGLDITAIRRKAMSQSLRSRDELEAMTPHQIEMLVFESGFTTRTAVSNISGRGIGLDVVKDRVEKLKGVVQIRTTPGQGCLFSLKLPRSLMTTAIIVVKAGGYLYGIPAEMVVNLIRVSTKDIYKSGGAPTIAYEGQPISVAELRSLLEVEGPAKPPGGDYRFCVVISTGETADRLALIVDDFIAEGQVIVKPFCSLLKRVRNVLGATTLATGEVCMVLNPHDLIRTVRKGGGRQLPDLIPQAAAKPRVLLADDSITTRVQLKRIVESVGYEAITCVNGAEAWQRLQQRDVQAVLSDVEMPEMDGFALTEKIRQAPALKDLPVILITSLSRDTERQRGVAVGADAYIVKSSFDQEFLLETLRRLM</sequence>
<evidence type="ECO:0000256" key="1">
    <source>
        <dbReference type="ARBA" id="ARBA00000085"/>
    </source>
</evidence>
<dbReference type="InterPro" id="IPR005467">
    <property type="entry name" value="His_kinase_dom"/>
</dbReference>
<dbReference type="GO" id="GO:0000155">
    <property type="term" value="F:phosphorelay sensor kinase activity"/>
    <property type="evidence" value="ECO:0007669"/>
    <property type="project" value="InterPro"/>
</dbReference>
<dbReference type="GO" id="GO:0005737">
    <property type="term" value="C:cytoplasm"/>
    <property type="evidence" value="ECO:0007669"/>
    <property type="project" value="InterPro"/>
</dbReference>
<evidence type="ECO:0000259" key="15">
    <source>
        <dbReference type="PROSITE" id="PS50851"/>
    </source>
</evidence>
<dbReference type="PRINTS" id="PR00344">
    <property type="entry name" value="BCTRLSENSOR"/>
</dbReference>
<dbReference type="InterPro" id="IPR004358">
    <property type="entry name" value="Sig_transdc_His_kin-like_C"/>
</dbReference>
<dbReference type="EC" id="2.7.13.3" evidence="2"/>
<dbReference type="Gene3D" id="1.20.120.160">
    <property type="entry name" value="HPT domain"/>
    <property type="match status" value="1"/>
</dbReference>
<dbReference type="OrthoDB" id="9803176at2"/>
<keyword evidence="8" id="KW-0902">Two-component regulatory system</keyword>
<feature type="modified residue" description="Phosphohistidine" evidence="10">
    <location>
        <position position="48"/>
    </location>
</feature>
<comment type="function">
    <text evidence="9">May play the central regulatory role in sporulation. It may be an element of the effector pathway responsible for the activation of sporulation genes in response to nutritional stress. Spo0A may act in concert with spo0H (a sigma factor) to control the expression of some genes that are critical to the sporulation process.</text>
</comment>
<dbReference type="SMART" id="SM01231">
    <property type="entry name" value="H-kinase_dim"/>
    <property type="match status" value="1"/>
</dbReference>
<evidence type="ECO:0000259" key="13">
    <source>
        <dbReference type="PROSITE" id="PS50109"/>
    </source>
</evidence>
<dbReference type="Pfam" id="PF01627">
    <property type="entry name" value="Hpt"/>
    <property type="match status" value="1"/>
</dbReference>
<keyword evidence="7" id="KW-0418">Kinase</keyword>
<keyword evidence="6" id="KW-0808">Transferase</keyword>
<keyword evidence="18" id="KW-1185">Reference proteome</keyword>
<feature type="region of interest" description="Disordered" evidence="12">
    <location>
        <begin position="112"/>
        <end position="199"/>
    </location>
</feature>
<evidence type="ECO:0000256" key="12">
    <source>
        <dbReference type="SAM" id="MobiDB-lite"/>
    </source>
</evidence>
<comment type="caution">
    <text evidence="17">The sequence shown here is derived from an EMBL/GenBank/DDBJ whole genome shotgun (WGS) entry which is preliminary data.</text>
</comment>
<dbReference type="InterPro" id="IPR008207">
    <property type="entry name" value="Sig_transdc_His_kin_Hpt_dom"/>
</dbReference>
<gene>
    <name evidence="17" type="ORF">GTO89_13100</name>
</gene>
<name>A0A845LHA8_HELGE</name>
<dbReference type="Pfam" id="PF00072">
    <property type="entry name" value="Response_reg"/>
    <property type="match status" value="1"/>
</dbReference>
<keyword evidence="5 11" id="KW-0597">Phosphoprotein</keyword>
<evidence type="ECO:0000256" key="5">
    <source>
        <dbReference type="ARBA" id="ARBA00022553"/>
    </source>
</evidence>
<comment type="catalytic activity">
    <reaction evidence="1">
        <text>ATP + protein L-histidine = ADP + protein N-phospho-L-histidine.</text>
        <dbReference type="EC" id="2.7.13.3"/>
    </reaction>
</comment>
<dbReference type="PANTHER" id="PTHR43395:SF8">
    <property type="entry name" value="HISTIDINE KINASE"/>
    <property type="match status" value="1"/>
</dbReference>
<feature type="compositionally biased region" description="Low complexity" evidence="12">
    <location>
        <begin position="133"/>
        <end position="142"/>
    </location>
</feature>
<dbReference type="SUPFAM" id="SSF47226">
    <property type="entry name" value="Histidine-containing phosphotransfer domain, HPT domain"/>
    <property type="match status" value="1"/>
</dbReference>
<evidence type="ECO:0000256" key="8">
    <source>
        <dbReference type="ARBA" id="ARBA00023012"/>
    </source>
</evidence>
<dbReference type="SMART" id="SM00073">
    <property type="entry name" value="HPT"/>
    <property type="match status" value="1"/>
</dbReference>
<dbReference type="InterPro" id="IPR011006">
    <property type="entry name" value="CheY-like_superfamily"/>
</dbReference>
<dbReference type="GO" id="GO:0006935">
    <property type="term" value="P:chemotaxis"/>
    <property type="evidence" value="ECO:0007669"/>
    <property type="project" value="UniProtKB-KW"/>
</dbReference>
<dbReference type="InterPro" id="IPR003594">
    <property type="entry name" value="HATPase_dom"/>
</dbReference>
<dbReference type="Gene3D" id="2.30.30.40">
    <property type="entry name" value="SH3 Domains"/>
    <property type="match status" value="1"/>
</dbReference>
<feature type="domain" description="Histidine kinase" evidence="13">
    <location>
        <begin position="282"/>
        <end position="496"/>
    </location>
</feature>
<evidence type="ECO:0000259" key="16">
    <source>
        <dbReference type="PROSITE" id="PS50894"/>
    </source>
</evidence>
<reference evidence="17 18" key="1">
    <citation type="submission" date="2020-01" db="EMBL/GenBank/DDBJ databases">
        <title>Whole genome sequence of Heliobacterium gestii DSM 11169.</title>
        <authorList>
            <person name="Kyndt J.A."/>
            <person name="Meyer T.E."/>
        </authorList>
    </citation>
    <scope>NUCLEOTIDE SEQUENCE [LARGE SCALE GENOMIC DNA]</scope>
    <source>
        <strain evidence="17 18">DSM 11169</strain>
    </source>
</reference>
<dbReference type="SMART" id="SM00387">
    <property type="entry name" value="HATPase_c"/>
    <property type="match status" value="1"/>
</dbReference>
<keyword evidence="4" id="KW-0145">Chemotaxis</keyword>
<dbReference type="InterPro" id="IPR036061">
    <property type="entry name" value="CheW-like_dom_sf"/>
</dbReference>
<evidence type="ECO:0000256" key="7">
    <source>
        <dbReference type="ARBA" id="ARBA00022777"/>
    </source>
</evidence>
<evidence type="ECO:0000256" key="11">
    <source>
        <dbReference type="PROSITE-ProRule" id="PRU00169"/>
    </source>
</evidence>
<evidence type="ECO:0000313" key="18">
    <source>
        <dbReference type="Proteomes" id="UP000471031"/>
    </source>
</evidence>
<dbReference type="CDD" id="cd00088">
    <property type="entry name" value="HPT"/>
    <property type="match status" value="1"/>
</dbReference>
<dbReference type="PANTHER" id="PTHR43395">
    <property type="entry name" value="SENSOR HISTIDINE KINASE CHEA"/>
    <property type="match status" value="1"/>
</dbReference>
<feature type="domain" description="Response regulatory" evidence="14">
    <location>
        <begin position="654"/>
        <end position="770"/>
    </location>
</feature>
<organism evidence="17 18">
    <name type="scientific">Heliomicrobium gestii</name>
    <name type="common">Heliobacterium gestii</name>
    <dbReference type="NCBI Taxonomy" id="2699"/>
    <lineage>
        <taxon>Bacteria</taxon>
        <taxon>Bacillati</taxon>
        <taxon>Bacillota</taxon>
        <taxon>Clostridia</taxon>
        <taxon>Eubacteriales</taxon>
        <taxon>Heliobacteriaceae</taxon>
        <taxon>Heliomicrobium</taxon>
    </lineage>
</organism>
<feature type="compositionally biased region" description="Basic and acidic residues" evidence="12">
    <location>
        <begin position="190"/>
        <end position="199"/>
    </location>
</feature>
<evidence type="ECO:0000256" key="4">
    <source>
        <dbReference type="ARBA" id="ARBA00022500"/>
    </source>
</evidence>
<proteinExistence type="predicted"/>
<dbReference type="Pfam" id="PF02518">
    <property type="entry name" value="HATPase_c"/>
    <property type="match status" value="1"/>
</dbReference>
<dbReference type="Proteomes" id="UP000471031">
    <property type="component" value="Unassembled WGS sequence"/>
</dbReference>
<evidence type="ECO:0000256" key="10">
    <source>
        <dbReference type="PROSITE-ProRule" id="PRU00110"/>
    </source>
</evidence>
<dbReference type="PROSITE" id="PS50109">
    <property type="entry name" value="HIS_KIN"/>
    <property type="match status" value="1"/>
</dbReference>
<evidence type="ECO:0000256" key="9">
    <source>
        <dbReference type="ARBA" id="ARBA00024867"/>
    </source>
</evidence>
<dbReference type="PROSITE" id="PS50894">
    <property type="entry name" value="HPT"/>
    <property type="match status" value="1"/>
</dbReference>
<dbReference type="RefSeq" id="WP_161262533.1">
    <property type="nucleotide sequence ID" value="NZ_JAFBDC010000010.1"/>
</dbReference>
<dbReference type="SUPFAM" id="SSF52172">
    <property type="entry name" value="CheY-like"/>
    <property type="match status" value="1"/>
</dbReference>
<dbReference type="InterPro" id="IPR004105">
    <property type="entry name" value="CheA-like_dim"/>
</dbReference>
<evidence type="ECO:0000313" key="17">
    <source>
        <dbReference type="EMBL" id="MZP43969.1"/>
    </source>
</evidence>
<dbReference type="Gene3D" id="3.40.50.2300">
    <property type="match status" value="1"/>
</dbReference>
<dbReference type="InterPro" id="IPR051315">
    <property type="entry name" value="Bact_Chemotaxis_CheA"/>
</dbReference>
<dbReference type="AlphaFoldDB" id="A0A845LHA8"/>
<feature type="domain" description="HPt" evidence="16">
    <location>
        <begin position="1"/>
        <end position="105"/>
    </location>
</feature>
<evidence type="ECO:0000256" key="6">
    <source>
        <dbReference type="ARBA" id="ARBA00022679"/>
    </source>
</evidence>
<dbReference type="InterPro" id="IPR002545">
    <property type="entry name" value="CheW-lke_dom"/>
</dbReference>
<dbReference type="InterPro" id="IPR001789">
    <property type="entry name" value="Sig_transdc_resp-reg_receiver"/>
</dbReference>
<evidence type="ECO:0000256" key="3">
    <source>
        <dbReference type="ARBA" id="ARBA00018672"/>
    </source>
</evidence>
<evidence type="ECO:0000256" key="2">
    <source>
        <dbReference type="ARBA" id="ARBA00012438"/>
    </source>
</evidence>
<evidence type="ECO:0000259" key="14">
    <source>
        <dbReference type="PROSITE" id="PS50110"/>
    </source>
</evidence>
<dbReference type="FunFam" id="3.30.565.10:FF:000016">
    <property type="entry name" value="Chemotaxis protein CheA, putative"/>
    <property type="match status" value="1"/>
</dbReference>